<evidence type="ECO:0000256" key="10">
    <source>
        <dbReference type="PIRNR" id="PIRNR015601"/>
    </source>
</evidence>
<evidence type="ECO:0000256" key="1">
    <source>
        <dbReference type="ARBA" id="ARBA00004496"/>
    </source>
</evidence>
<feature type="domain" description="Ribosomal RNA small subunit methyltransferase E methyltransferase" evidence="11">
    <location>
        <begin position="79"/>
        <end position="232"/>
    </location>
</feature>
<evidence type="ECO:0000256" key="8">
    <source>
        <dbReference type="ARBA" id="ARBA00025699"/>
    </source>
</evidence>
<evidence type="ECO:0000256" key="4">
    <source>
        <dbReference type="ARBA" id="ARBA00022552"/>
    </source>
</evidence>
<dbReference type="InterPro" id="IPR029026">
    <property type="entry name" value="tRNA_m1G_MTases_N"/>
</dbReference>
<dbReference type="PANTHER" id="PTHR30027:SF3">
    <property type="entry name" value="16S RRNA (URACIL(1498)-N(3))-METHYLTRANSFERASE"/>
    <property type="match status" value="1"/>
</dbReference>
<evidence type="ECO:0000256" key="5">
    <source>
        <dbReference type="ARBA" id="ARBA00022603"/>
    </source>
</evidence>
<comment type="catalytic activity">
    <reaction evidence="9 10">
        <text>uridine(1498) in 16S rRNA + S-adenosyl-L-methionine = N(3)-methyluridine(1498) in 16S rRNA + S-adenosyl-L-homocysteine + H(+)</text>
        <dbReference type="Rhea" id="RHEA:42920"/>
        <dbReference type="Rhea" id="RHEA-COMP:10283"/>
        <dbReference type="Rhea" id="RHEA-COMP:10284"/>
        <dbReference type="ChEBI" id="CHEBI:15378"/>
        <dbReference type="ChEBI" id="CHEBI:57856"/>
        <dbReference type="ChEBI" id="CHEBI:59789"/>
        <dbReference type="ChEBI" id="CHEBI:65315"/>
        <dbReference type="ChEBI" id="CHEBI:74502"/>
        <dbReference type="EC" id="2.1.1.193"/>
    </reaction>
</comment>
<dbReference type="SUPFAM" id="SSF75217">
    <property type="entry name" value="alpha/beta knot"/>
    <property type="match status" value="1"/>
</dbReference>
<evidence type="ECO:0000256" key="7">
    <source>
        <dbReference type="ARBA" id="ARBA00022691"/>
    </source>
</evidence>
<comment type="caution">
    <text evidence="12">The sequence shown here is derived from an EMBL/GenBank/DDBJ whole genome shotgun (WGS) entry which is preliminary data.</text>
</comment>
<reference evidence="12 13" key="1">
    <citation type="journal article" date="2016" name="Nat. Commun.">
        <title>Thousands of microbial genomes shed light on interconnected biogeochemical processes in an aquifer system.</title>
        <authorList>
            <person name="Anantharaman K."/>
            <person name="Brown C.T."/>
            <person name="Hug L.A."/>
            <person name="Sharon I."/>
            <person name="Castelle C.J."/>
            <person name="Probst A.J."/>
            <person name="Thomas B.C."/>
            <person name="Singh A."/>
            <person name="Wilkins M.J."/>
            <person name="Karaoz U."/>
            <person name="Brodie E.L."/>
            <person name="Williams K.H."/>
            <person name="Hubbard S.S."/>
            <person name="Banfield J.F."/>
        </authorList>
    </citation>
    <scope>NUCLEOTIDE SEQUENCE [LARGE SCALE GENOMIC DNA]</scope>
</reference>
<evidence type="ECO:0000256" key="6">
    <source>
        <dbReference type="ARBA" id="ARBA00022679"/>
    </source>
</evidence>
<dbReference type="InterPro" id="IPR015947">
    <property type="entry name" value="PUA-like_sf"/>
</dbReference>
<organism evidence="12 13">
    <name type="scientific">Candidatus Taylorbacteria bacterium RIFCSPLOWO2_12_FULL_47_20</name>
    <dbReference type="NCBI Taxonomy" id="1802335"/>
    <lineage>
        <taxon>Bacteria</taxon>
        <taxon>Candidatus Tayloriibacteriota</taxon>
    </lineage>
</organism>
<keyword evidence="5 10" id="KW-0489">Methyltransferase</keyword>
<proteinExistence type="inferred from homology"/>
<comment type="subcellular location">
    <subcellularLocation>
        <location evidence="1 10">Cytoplasm</location>
    </subcellularLocation>
</comment>
<protein>
    <recommendedName>
        <fullName evidence="10">Ribosomal RNA small subunit methyltransferase E</fullName>
        <ecNumber evidence="10">2.1.1.193</ecNumber>
    </recommendedName>
</protein>
<dbReference type="NCBIfam" id="TIGR00046">
    <property type="entry name" value="RsmE family RNA methyltransferase"/>
    <property type="match status" value="1"/>
</dbReference>
<evidence type="ECO:0000313" key="13">
    <source>
        <dbReference type="Proteomes" id="UP000176881"/>
    </source>
</evidence>
<dbReference type="InterPro" id="IPR046886">
    <property type="entry name" value="RsmE_MTase_dom"/>
</dbReference>
<dbReference type="InterPro" id="IPR029028">
    <property type="entry name" value="Alpha/beta_knot_MTases"/>
</dbReference>
<dbReference type="EMBL" id="MHSN01000024">
    <property type="protein sequence ID" value="OHA44517.1"/>
    <property type="molecule type" value="Genomic_DNA"/>
</dbReference>
<dbReference type="InterPro" id="IPR006700">
    <property type="entry name" value="RsmE"/>
</dbReference>
<dbReference type="GO" id="GO:0070042">
    <property type="term" value="F:rRNA (uridine-N3-)-methyltransferase activity"/>
    <property type="evidence" value="ECO:0007669"/>
    <property type="project" value="TreeGrafter"/>
</dbReference>
<name>A0A1G2P857_9BACT</name>
<keyword evidence="3 10" id="KW-0963">Cytoplasm</keyword>
<comment type="function">
    <text evidence="8 10">Specifically methylates the N3 position of the uracil ring of uridine 1498 (m3U1498) in 16S rRNA. Acts on the fully assembled 30S ribosomal subunit.</text>
</comment>
<dbReference type="EC" id="2.1.1.193" evidence="10"/>
<evidence type="ECO:0000256" key="9">
    <source>
        <dbReference type="ARBA" id="ARBA00047944"/>
    </source>
</evidence>
<evidence type="ECO:0000256" key="2">
    <source>
        <dbReference type="ARBA" id="ARBA00005528"/>
    </source>
</evidence>
<dbReference type="Pfam" id="PF04452">
    <property type="entry name" value="Methyltrans_RNA"/>
    <property type="match status" value="1"/>
</dbReference>
<keyword evidence="6 10" id="KW-0808">Transferase</keyword>
<accession>A0A1G2P857</accession>
<comment type="similarity">
    <text evidence="2 10">Belongs to the RNA methyltransferase RsmE family.</text>
</comment>
<dbReference type="PIRSF" id="PIRSF015601">
    <property type="entry name" value="MTase_slr0722"/>
    <property type="match status" value="1"/>
</dbReference>
<dbReference type="GO" id="GO:0070475">
    <property type="term" value="P:rRNA base methylation"/>
    <property type="evidence" value="ECO:0007669"/>
    <property type="project" value="TreeGrafter"/>
</dbReference>
<keyword evidence="4 10" id="KW-0698">rRNA processing</keyword>
<dbReference type="AlphaFoldDB" id="A0A1G2P857"/>
<dbReference type="Gene3D" id="3.40.1280.10">
    <property type="match status" value="1"/>
</dbReference>
<evidence type="ECO:0000313" key="12">
    <source>
        <dbReference type="EMBL" id="OHA44517.1"/>
    </source>
</evidence>
<dbReference type="PANTHER" id="PTHR30027">
    <property type="entry name" value="RIBOSOMAL RNA SMALL SUBUNIT METHYLTRANSFERASE E"/>
    <property type="match status" value="1"/>
</dbReference>
<dbReference type="SUPFAM" id="SSF88697">
    <property type="entry name" value="PUA domain-like"/>
    <property type="match status" value="1"/>
</dbReference>
<keyword evidence="7 10" id="KW-0949">S-adenosyl-L-methionine</keyword>
<dbReference type="Proteomes" id="UP000176881">
    <property type="component" value="Unassembled WGS sequence"/>
</dbReference>
<dbReference type="STRING" id="1802335.A3G59_02320"/>
<dbReference type="GO" id="GO:0005737">
    <property type="term" value="C:cytoplasm"/>
    <property type="evidence" value="ECO:0007669"/>
    <property type="project" value="UniProtKB-SubCell"/>
</dbReference>
<evidence type="ECO:0000256" key="3">
    <source>
        <dbReference type="ARBA" id="ARBA00022490"/>
    </source>
</evidence>
<sequence>MRLHRFYSENVLPAEGEIFRVENFELCHQWRKVFRYNVGSQVVMFDGNGFEALCQIEDFDHAAASLRVGQRRPNRNRPSREVHIFQSLIKKDNLEWVFQKGTELGVSYFHPLISDRSQKKSFNMERASKIVREASEQSGRAAPPNISEVLTMEEAMALTFPAVMAVLHGSGDRFSKFLETLAHCAIGVFIGPEGGWSDRELAWFEKSHIPSFSLGHQTLRAETAAVAVSTLLLL</sequence>
<gene>
    <name evidence="12" type="ORF">A3G59_02320</name>
</gene>
<dbReference type="CDD" id="cd18084">
    <property type="entry name" value="RsmE-like"/>
    <property type="match status" value="1"/>
</dbReference>
<evidence type="ECO:0000259" key="11">
    <source>
        <dbReference type="Pfam" id="PF04452"/>
    </source>
</evidence>